<protein>
    <recommendedName>
        <fullName evidence="3">VOC domain-containing protein</fullName>
    </recommendedName>
</protein>
<proteinExistence type="predicted"/>
<evidence type="ECO:0000313" key="1">
    <source>
        <dbReference type="EMBL" id="TXL63178.1"/>
    </source>
</evidence>
<reference evidence="1 2" key="1">
    <citation type="submission" date="2019-06" db="EMBL/GenBank/DDBJ databases">
        <title>Aeromicrobium sp. nov., isolated from a maize field.</title>
        <authorList>
            <person name="Lin S.-Y."/>
            <person name="Tsai C.-F."/>
            <person name="Young C.-C."/>
        </authorList>
    </citation>
    <scope>NUCLEOTIDE SEQUENCE [LARGE SCALE GENOMIC DNA]</scope>
    <source>
        <strain evidence="1 2">CC-CFT486</strain>
    </source>
</reference>
<comment type="caution">
    <text evidence="1">The sequence shown here is derived from an EMBL/GenBank/DDBJ whole genome shotgun (WGS) entry which is preliminary data.</text>
</comment>
<dbReference type="SUPFAM" id="SSF54593">
    <property type="entry name" value="Glyoxalase/Bleomycin resistance protein/Dihydroxybiphenyl dioxygenase"/>
    <property type="match status" value="1"/>
</dbReference>
<dbReference type="RefSeq" id="WP_147683550.1">
    <property type="nucleotide sequence ID" value="NZ_VDUX01000001.1"/>
</dbReference>
<evidence type="ECO:0000313" key="2">
    <source>
        <dbReference type="Proteomes" id="UP000321571"/>
    </source>
</evidence>
<evidence type="ECO:0008006" key="3">
    <source>
        <dbReference type="Google" id="ProtNLM"/>
    </source>
</evidence>
<dbReference type="AlphaFoldDB" id="A0A5C8NPL7"/>
<name>A0A5C8NPL7_9ACTN</name>
<dbReference type="EMBL" id="VDUX01000001">
    <property type="protein sequence ID" value="TXL63178.1"/>
    <property type="molecule type" value="Genomic_DNA"/>
</dbReference>
<dbReference type="Proteomes" id="UP000321571">
    <property type="component" value="Unassembled WGS sequence"/>
</dbReference>
<accession>A0A5C8NPL7</accession>
<dbReference type="Gene3D" id="3.10.180.10">
    <property type="entry name" value="2,3-Dihydroxybiphenyl 1,2-Dioxygenase, domain 1"/>
    <property type="match status" value="1"/>
</dbReference>
<sequence length="64" mass="7172">MCPWGLNDGVVFGFRVDDIEAASAELEASGCELLGDVNFVEPLNYSWRHFRGPDGRTYGIKQQH</sequence>
<dbReference type="OrthoDB" id="9804944at2"/>
<organism evidence="1 2">
    <name type="scientific">Aeromicrobium terrae</name>
    <dbReference type="NCBI Taxonomy" id="2498846"/>
    <lineage>
        <taxon>Bacteria</taxon>
        <taxon>Bacillati</taxon>
        <taxon>Actinomycetota</taxon>
        <taxon>Actinomycetes</taxon>
        <taxon>Propionibacteriales</taxon>
        <taxon>Nocardioidaceae</taxon>
        <taxon>Aeromicrobium</taxon>
    </lineage>
</organism>
<dbReference type="InterPro" id="IPR029068">
    <property type="entry name" value="Glyas_Bleomycin-R_OHBP_Dase"/>
</dbReference>
<keyword evidence="2" id="KW-1185">Reference proteome</keyword>
<gene>
    <name evidence="1" type="ORF">FHP06_02835</name>
</gene>